<evidence type="ECO:0000313" key="4">
    <source>
        <dbReference type="Proteomes" id="UP000184518"/>
    </source>
</evidence>
<evidence type="ECO:0000256" key="2">
    <source>
        <dbReference type="SAM" id="Phobius"/>
    </source>
</evidence>
<reference evidence="4" key="1">
    <citation type="submission" date="2016-11" db="EMBL/GenBank/DDBJ databases">
        <authorList>
            <person name="Varghese N."/>
            <person name="Submissions S."/>
        </authorList>
    </citation>
    <scope>NUCLEOTIDE SEQUENCE [LARGE SCALE GENOMIC DNA]</scope>
    <source>
        <strain evidence="4">DSM 27619</strain>
    </source>
</reference>
<dbReference type="AlphaFoldDB" id="A0A1M5KRJ9"/>
<protein>
    <submittedName>
        <fullName evidence="3">TonB-dependent outer membrane receptor, SusC/RagA subfamily, signature region</fullName>
    </submittedName>
</protein>
<dbReference type="GO" id="GO:0009279">
    <property type="term" value="C:cell outer membrane"/>
    <property type="evidence" value="ECO:0007669"/>
    <property type="project" value="UniProtKB-SubCell"/>
</dbReference>
<dbReference type="SUPFAM" id="SSF56935">
    <property type="entry name" value="Porins"/>
    <property type="match status" value="1"/>
</dbReference>
<sequence>MENNNIDKTFNEASKTLEEPATFPGFDKVWAKVEERLDKKQEKKKIIPMWFPYGIAASLLIGSGIFYFTNKNDSGAVTKSVIAQNVVSQKHIEIAVPEHIQKIDSTVKVNIQNEILPPSPGIIAYEPIAPKIYSEAYIAPSLPSYDVAAPQAHEDAAPPVAEGKIDTLRRKNIEEVIAMGIRKEKASMVNALAASSSSKKTLSELNAVADTAEVAYPAAGFDWKQSAKEPEILAYNKGFMSTDKPIVANSGYAKKIGSKENFNNIRIRGAASGIDINSISGAMGSGKVDISISCRDYLKSDMNPLIMIDGIISNMEHLRKIDPKKIESMRIFKDEKATSLFGAKAANGAIVVETKDISKKEKRKLKKLLKQELPEK</sequence>
<name>A0A1M5KRJ9_9FLAO</name>
<comment type="similarity">
    <text evidence="1">Belongs to the TonB-dependent receptor family.</text>
</comment>
<dbReference type="Proteomes" id="UP000184518">
    <property type="component" value="Unassembled WGS sequence"/>
</dbReference>
<dbReference type="PROSITE" id="PS52016">
    <property type="entry name" value="TONB_DEPENDENT_REC_3"/>
    <property type="match status" value="1"/>
</dbReference>
<gene>
    <name evidence="3" type="ORF">SAMN05443633_11764</name>
</gene>
<evidence type="ECO:0000256" key="1">
    <source>
        <dbReference type="PROSITE-ProRule" id="PRU01360"/>
    </source>
</evidence>
<feature type="transmembrane region" description="Helical" evidence="2">
    <location>
        <begin position="46"/>
        <end position="68"/>
    </location>
</feature>
<keyword evidence="1" id="KW-0813">Transport</keyword>
<keyword evidence="1 2" id="KW-0472">Membrane</keyword>
<dbReference type="STRING" id="1416778.SAMN05443633_11764"/>
<keyword evidence="1 2" id="KW-0812">Transmembrane</keyword>
<proteinExistence type="inferred from homology"/>
<keyword evidence="3" id="KW-0675">Receptor</keyword>
<evidence type="ECO:0000313" key="3">
    <source>
        <dbReference type="EMBL" id="SHG55388.1"/>
    </source>
</evidence>
<keyword evidence="1" id="KW-0998">Cell outer membrane</keyword>
<organism evidence="3 4">
    <name type="scientific">Chryseobacterium arachidis</name>
    <dbReference type="NCBI Taxonomy" id="1416778"/>
    <lineage>
        <taxon>Bacteria</taxon>
        <taxon>Pseudomonadati</taxon>
        <taxon>Bacteroidota</taxon>
        <taxon>Flavobacteriia</taxon>
        <taxon>Flavobacteriales</taxon>
        <taxon>Weeksellaceae</taxon>
        <taxon>Chryseobacterium group</taxon>
        <taxon>Chryseobacterium</taxon>
    </lineage>
</organism>
<accession>A0A1M5KRJ9</accession>
<dbReference type="RefSeq" id="WP_072963280.1">
    <property type="nucleotide sequence ID" value="NZ_FQUT01000017.1"/>
</dbReference>
<keyword evidence="1" id="KW-1134">Transmembrane beta strand</keyword>
<dbReference type="Gene3D" id="2.170.130.10">
    <property type="entry name" value="TonB-dependent receptor, plug domain"/>
    <property type="match status" value="1"/>
</dbReference>
<dbReference type="EMBL" id="FQUT01000017">
    <property type="protein sequence ID" value="SHG55388.1"/>
    <property type="molecule type" value="Genomic_DNA"/>
</dbReference>
<comment type="subcellular location">
    <subcellularLocation>
        <location evidence="1">Cell outer membrane</location>
        <topology evidence="1">Multi-pass membrane protein</topology>
    </subcellularLocation>
</comment>
<keyword evidence="2" id="KW-1133">Transmembrane helix</keyword>
<keyword evidence="4" id="KW-1185">Reference proteome</keyword>
<dbReference type="InterPro" id="IPR039426">
    <property type="entry name" value="TonB-dep_rcpt-like"/>
</dbReference>
<dbReference type="InterPro" id="IPR037066">
    <property type="entry name" value="Plug_dom_sf"/>
</dbReference>
<dbReference type="OrthoDB" id="9805121at2"/>